<dbReference type="EMBL" id="JADIKK010000008">
    <property type="protein sequence ID" value="MFK2876816.1"/>
    <property type="molecule type" value="Genomic_DNA"/>
</dbReference>
<evidence type="ECO:0000313" key="9">
    <source>
        <dbReference type="Proteomes" id="UP001620339"/>
    </source>
</evidence>
<dbReference type="InterPro" id="IPR018247">
    <property type="entry name" value="EF_Hand_1_Ca_BS"/>
</dbReference>
<keyword evidence="6" id="KW-0281">Fimbrium</keyword>
<keyword evidence="9" id="KW-1185">Reference proteome</keyword>
<reference evidence="8 9" key="1">
    <citation type="submission" date="2020-10" db="EMBL/GenBank/DDBJ databases">
        <title>Phylogeny of dyella-like bacteria.</title>
        <authorList>
            <person name="Fu J."/>
        </authorList>
    </citation>
    <scope>NUCLEOTIDE SEQUENCE [LARGE SCALE GENOMIC DNA]</scope>
    <source>
        <strain evidence="8 9">KACC 19113</strain>
    </source>
</reference>
<dbReference type="Pfam" id="PF05567">
    <property type="entry name" value="T4P_PilY1"/>
    <property type="match status" value="1"/>
</dbReference>
<gene>
    <name evidence="8" type="ORF">ISP25_07040</name>
</gene>
<protein>
    <submittedName>
        <fullName evidence="8">Pilus assembly protein PilY</fullName>
    </submittedName>
</protein>
<evidence type="ECO:0000256" key="1">
    <source>
        <dbReference type="ARBA" id="ARBA00004561"/>
    </source>
</evidence>
<dbReference type="Proteomes" id="UP001620339">
    <property type="component" value="Unassembled WGS sequence"/>
</dbReference>
<evidence type="ECO:0000259" key="7">
    <source>
        <dbReference type="Pfam" id="PF05567"/>
    </source>
</evidence>
<evidence type="ECO:0000256" key="5">
    <source>
        <dbReference type="ARBA" id="ARBA00022837"/>
    </source>
</evidence>
<evidence type="ECO:0000256" key="6">
    <source>
        <dbReference type="ARBA" id="ARBA00023263"/>
    </source>
</evidence>
<feature type="domain" description="PilY1 beta-propeller" evidence="7">
    <location>
        <begin position="787"/>
        <end position="1129"/>
    </location>
</feature>
<organism evidence="8 9">
    <name type="scientific">Rhodanobacter hydrolyticus</name>
    <dbReference type="NCBI Taxonomy" id="2250595"/>
    <lineage>
        <taxon>Bacteria</taxon>
        <taxon>Pseudomonadati</taxon>
        <taxon>Pseudomonadota</taxon>
        <taxon>Gammaproteobacteria</taxon>
        <taxon>Lysobacterales</taxon>
        <taxon>Rhodanobacteraceae</taxon>
        <taxon>Rhodanobacter</taxon>
    </lineage>
</organism>
<accession>A0ABW8J3D3</accession>
<comment type="subcellular location">
    <subcellularLocation>
        <location evidence="1">Fimbrium</location>
    </subcellularLocation>
</comment>
<keyword evidence="5" id="KW-0106">Calcium</keyword>
<dbReference type="SUPFAM" id="SSF50998">
    <property type="entry name" value="Quinoprotein alcohol dehydrogenase-like"/>
    <property type="match status" value="1"/>
</dbReference>
<keyword evidence="3" id="KW-1029">Fimbrium biogenesis</keyword>
<evidence type="ECO:0000256" key="3">
    <source>
        <dbReference type="ARBA" id="ARBA00022558"/>
    </source>
</evidence>
<proteinExistence type="inferred from homology"/>
<comment type="caution">
    <text evidence="8">The sequence shown here is derived from an EMBL/GenBank/DDBJ whole genome shotgun (WGS) entry which is preliminary data.</text>
</comment>
<evidence type="ECO:0000256" key="2">
    <source>
        <dbReference type="ARBA" id="ARBA00008387"/>
    </source>
</evidence>
<sequence length="1293" mass="135121">MNPVCHPRGKAAGFLGYLFATSVLVCATGITPAMAGVVTVDQSPLIIQRSLPPNIVLMLDDSGSMAWDYMPDWSYLSSTSNDAVRNASINGAYYNPEVTYTPPPRADGSQYSSPAGLTNAYTNGFAASGATDITQFTGGNSSYAKTFPYYTAFPIVTTSAYDATMTCAAGDSLQAAGANKGQCQRSSGGKNPTYTYYAPNVPTCSSGDVLNGTQCTKSTTANKYFFTYTTGASNIQHYVGIAGSCALLAAAQQAVCDDKPATQQNVANWFSYYRTRILLAKSGLMNAFSTLDATFRVGFGSIDGGGSGNNNYKNLPASRVSYSDAYNGGTNYIAAVQPFGDGTDANDQKTQFWKWVANATANGGTPLRQALDAVGSYYSTAQPWNGMSSDPDYNTAAASTQLACRQSYTILTTDGFWNESFSGVGDVDGSSGPTITGNNEQSYAYSPAVPYADGSVTSTTDTKAASCSSNYTLKSPDATHSAYYCYRSSNGSTQAPTCSGSGYALSVDKGTCSKTTTTGTSYSDTLADVAMKYWRTDLQPGIDNEVPTNTEDPAFWQHMTTFTLGMGFDAKDGTGAVLDKDRMEQIFAWADGNSGKAIGNFSWPKPQGDSINNIADLAHAAVNGHGGFFSAKSPKDFSDGLKEALKRAAERVGTGASLAANSTQLQTGTVAYQANYWTAKWKGDLKSLAVDSTTGTIANSPSWTASGNLPMAANRSIKTYNSGAAAGSRYVDFAWDKLSKTQQDALLAVSLPTGTVFSGAALVNYLRGDGSQELSNGGMFRNRDTPIGDVVNSQPVYVGAPNANQFYTESFIGSSAFAQYASDRSRRAGTVYVAANDGMLHGIDAASGVENFAYLPGAVIMSGLSALASPDYGGAVAHGFFNDGELTVADVYIGNPASWRTVLIGTTGRGLARAVYALDVTDPANVAFLWERSATDGLTNSNYIGQMVGKPVVAQTADGTWSVLVGNGYNSTVGKSALLQFALADGSLNIHDTTDNSGLAAPAVWMDPSGNGVSTTAYAGDADGNVWSFALNTSTGTSDTATPSSAGAKIFIALDGGNKAQPITAGLLVGKDPKTGNTWVFFGTGRYLNATDLSDASVQSWYGLVVQSGTSGLAIRSSMTRSANLAKRSVTAEAGNARAVTTLAEAVTDKVSIDGKSGWYIDLVSPVAGAQGERMVTPNQFQGNLLLGTTRIPKASDPCNPSGRGWIMALDPFTGTNPSQSFFDVNGDGKIDSNDLIDGKPAAGLGFSSLPNNPIFVGSSMLISFDNGTTSSAKTSSSVGALQRVSWRELIAH</sequence>
<comment type="similarity">
    <text evidence="2">Belongs to the PilY1 family.</text>
</comment>
<evidence type="ECO:0000256" key="4">
    <source>
        <dbReference type="ARBA" id="ARBA00022723"/>
    </source>
</evidence>
<dbReference type="InterPro" id="IPR011047">
    <property type="entry name" value="Quinoprotein_ADH-like_sf"/>
</dbReference>
<dbReference type="PROSITE" id="PS00018">
    <property type="entry name" value="EF_HAND_1"/>
    <property type="match status" value="1"/>
</dbReference>
<evidence type="ECO:0000313" key="8">
    <source>
        <dbReference type="EMBL" id="MFK2876816.1"/>
    </source>
</evidence>
<dbReference type="RefSeq" id="WP_404612751.1">
    <property type="nucleotide sequence ID" value="NZ_JADIKK010000008.1"/>
</dbReference>
<keyword evidence="4" id="KW-0479">Metal-binding</keyword>
<name>A0ABW8J3D3_9GAMM</name>
<dbReference type="InterPro" id="IPR008707">
    <property type="entry name" value="B-propeller_PilY1"/>
</dbReference>